<accession>A0A1M6FWY9</accession>
<proteinExistence type="predicted"/>
<dbReference type="EMBL" id="FQYO01000004">
    <property type="protein sequence ID" value="SHJ02245.1"/>
    <property type="molecule type" value="Genomic_DNA"/>
</dbReference>
<protein>
    <submittedName>
        <fullName evidence="1">LPS-assembly lipoprotein</fullName>
    </submittedName>
</protein>
<dbReference type="RefSeq" id="WP_073331124.1">
    <property type="nucleotide sequence ID" value="NZ_FQYO01000004.1"/>
</dbReference>
<dbReference type="STRING" id="1447782.SAMN05444417_2550"/>
<dbReference type="Pfam" id="PF04390">
    <property type="entry name" value="LptE"/>
    <property type="match status" value="1"/>
</dbReference>
<evidence type="ECO:0000313" key="2">
    <source>
        <dbReference type="Proteomes" id="UP000184292"/>
    </source>
</evidence>
<organism evidence="1 2">
    <name type="scientific">Wenxinia saemankumensis</name>
    <dbReference type="NCBI Taxonomy" id="1447782"/>
    <lineage>
        <taxon>Bacteria</taxon>
        <taxon>Pseudomonadati</taxon>
        <taxon>Pseudomonadota</taxon>
        <taxon>Alphaproteobacteria</taxon>
        <taxon>Rhodobacterales</taxon>
        <taxon>Roseobacteraceae</taxon>
        <taxon>Wenxinia</taxon>
    </lineage>
</organism>
<dbReference type="GO" id="GO:0043165">
    <property type="term" value="P:Gram-negative-bacterium-type cell outer membrane assembly"/>
    <property type="evidence" value="ECO:0007669"/>
    <property type="project" value="InterPro"/>
</dbReference>
<dbReference type="Gene3D" id="3.30.160.150">
    <property type="entry name" value="Lipoprotein like domain"/>
    <property type="match status" value="1"/>
</dbReference>
<name>A0A1M6FWY9_9RHOB</name>
<sequence length="164" mass="17323">MWSLDPRAVNRRAVLRGLAALPLAGCGFSPVYGPGGPGEALRGQVRVDAPETTMGYRLQGRLEDRLGGRPDAPRYALSVTIGVEREATAFARDAGYTRFTLLGEAGYRLVEGSALIAEGSVDGFTAYSATASTVATGTARDDAERRLAILLADQILNRLILAVA</sequence>
<dbReference type="Proteomes" id="UP000184292">
    <property type="component" value="Unassembled WGS sequence"/>
</dbReference>
<keyword evidence="2" id="KW-1185">Reference proteome</keyword>
<dbReference type="GO" id="GO:0019867">
    <property type="term" value="C:outer membrane"/>
    <property type="evidence" value="ECO:0007669"/>
    <property type="project" value="InterPro"/>
</dbReference>
<reference evidence="1 2" key="1">
    <citation type="submission" date="2016-11" db="EMBL/GenBank/DDBJ databases">
        <authorList>
            <person name="Jaros S."/>
            <person name="Januszkiewicz K."/>
            <person name="Wedrychowicz H."/>
        </authorList>
    </citation>
    <scope>NUCLEOTIDE SEQUENCE [LARGE SCALE GENOMIC DNA]</scope>
    <source>
        <strain evidence="1 2">DSM 100565</strain>
    </source>
</reference>
<gene>
    <name evidence="1" type="ORF">SAMN05444417_2550</name>
</gene>
<dbReference type="AlphaFoldDB" id="A0A1M6FWY9"/>
<evidence type="ECO:0000313" key="1">
    <source>
        <dbReference type="EMBL" id="SHJ02245.1"/>
    </source>
</evidence>
<keyword evidence="1" id="KW-0449">Lipoprotein</keyword>
<dbReference type="OrthoDB" id="7629596at2"/>
<dbReference type="InterPro" id="IPR007485">
    <property type="entry name" value="LPS_assembly_LptE"/>
</dbReference>